<proteinExistence type="predicted"/>
<reference evidence="3 4" key="1">
    <citation type="journal article" date="2021" name="bioRxiv">
        <title>Chromosome-scale and haplotype-resolved genome assembly of a tetraploid potato cultivar.</title>
        <authorList>
            <person name="Sun H."/>
            <person name="Jiao W.-B."/>
            <person name="Krause K."/>
            <person name="Campoy J.A."/>
            <person name="Goel M."/>
            <person name="Folz-Donahue K."/>
            <person name="Kukat C."/>
            <person name="Huettel B."/>
            <person name="Schneeberger K."/>
        </authorList>
    </citation>
    <scope>NUCLEOTIDE SEQUENCE [LARGE SCALE GENOMIC DNA]</scope>
    <source>
        <strain evidence="3">SolTubOtavaFocal</strain>
        <tissue evidence="3">Leaves</tissue>
    </source>
</reference>
<dbReference type="Proteomes" id="UP000826656">
    <property type="component" value="Unassembled WGS sequence"/>
</dbReference>
<comment type="caution">
    <text evidence="3">The sequence shown here is derived from an EMBL/GenBank/DDBJ whole genome shotgun (WGS) entry which is preliminary data.</text>
</comment>
<evidence type="ECO:0000259" key="2">
    <source>
        <dbReference type="Pfam" id="PF03732"/>
    </source>
</evidence>
<dbReference type="Pfam" id="PF03732">
    <property type="entry name" value="Retrotrans_gag"/>
    <property type="match status" value="1"/>
</dbReference>
<feature type="compositionally biased region" description="Polar residues" evidence="1">
    <location>
        <begin position="316"/>
        <end position="328"/>
    </location>
</feature>
<feature type="region of interest" description="Disordered" evidence="1">
    <location>
        <begin position="316"/>
        <end position="349"/>
    </location>
</feature>
<evidence type="ECO:0000313" key="4">
    <source>
        <dbReference type="Proteomes" id="UP000826656"/>
    </source>
</evidence>
<evidence type="ECO:0000313" key="3">
    <source>
        <dbReference type="EMBL" id="KAH0781078.1"/>
    </source>
</evidence>
<gene>
    <name evidence="3" type="ORF">KY290_000676</name>
</gene>
<name>A0ABQ7WLX8_SOLTU</name>
<dbReference type="InterPro" id="IPR005162">
    <property type="entry name" value="Retrotrans_gag_dom"/>
</dbReference>
<dbReference type="EMBL" id="JAIVGD010000001">
    <property type="protein sequence ID" value="KAH0781078.1"/>
    <property type="molecule type" value="Genomic_DNA"/>
</dbReference>
<keyword evidence="4" id="KW-1185">Reference proteome</keyword>
<organism evidence="3 4">
    <name type="scientific">Solanum tuberosum</name>
    <name type="common">Potato</name>
    <dbReference type="NCBI Taxonomy" id="4113"/>
    <lineage>
        <taxon>Eukaryota</taxon>
        <taxon>Viridiplantae</taxon>
        <taxon>Streptophyta</taxon>
        <taxon>Embryophyta</taxon>
        <taxon>Tracheophyta</taxon>
        <taxon>Spermatophyta</taxon>
        <taxon>Magnoliopsida</taxon>
        <taxon>eudicotyledons</taxon>
        <taxon>Gunneridae</taxon>
        <taxon>Pentapetalae</taxon>
        <taxon>asterids</taxon>
        <taxon>lamiids</taxon>
        <taxon>Solanales</taxon>
        <taxon>Solanaceae</taxon>
        <taxon>Solanoideae</taxon>
        <taxon>Solaneae</taxon>
        <taxon>Solanum</taxon>
    </lineage>
</organism>
<evidence type="ECO:0000256" key="1">
    <source>
        <dbReference type="SAM" id="MobiDB-lite"/>
    </source>
</evidence>
<dbReference type="PANTHER" id="PTHR33223:SF11">
    <property type="entry name" value="ELEMENT PROTEIN, PUTATIVE-RELATED"/>
    <property type="match status" value="1"/>
</dbReference>
<protein>
    <recommendedName>
        <fullName evidence="2">Retrotransposon gag domain-containing protein</fullName>
    </recommendedName>
</protein>
<sequence length="364" mass="41940">MPNTRSRGAPLVPYDPELRKTICKMVNAQKLEAQRQGFGLEAETIARGIQPNVANNQPREVDENIAVNGIIPPHRQPIDPRGKAQYPAHMMGVAGDDANQHLMNSVAICKLQKIPGISQTMMRLRMFPLSLTREATNWLNEMSIESIRTWTALKEAFLERFFPESKELQMKDEISAHKQLPGEAIHDTWWRFSQKLKKFPNRVSRGSFMRKPFSERMQLMDEVSKNNRAWYTRDAELGDLGCTFELSAEQRKREEERDQDMAHMRTQKDLLMNHIISMSEKVNVVTQLNRFEDQDVDLDEEANYLGNQRGFQDYISGNQGYNSGNVGRTYSREGQYDRPANTEHGTNKTKMGIEMIELVSMCPR</sequence>
<accession>A0ABQ7WLX8</accession>
<feature type="domain" description="Retrotransposon gag" evidence="2">
    <location>
        <begin position="125"/>
        <end position="201"/>
    </location>
</feature>
<dbReference type="PANTHER" id="PTHR33223">
    <property type="entry name" value="CCHC-TYPE DOMAIN-CONTAINING PROTEIN"/>
    <property type="match status" value="1"/>
</dbReference>